<evidence type="ECO:0000313" key="3">
    <source>
        <dbReference type="Proteomes" id="UP000008291"/>
    </source>
</evidence>
<evidence type="ECO:0000313" key="2">
    <source>
        <dbReference type="EMBL" id="AAZ97644.1"/>
    </source>
</evidence>
<dbReference type="STRING" id="292415.Tbd_1691"/>
<feature type="region of interest" description="Disordered" evidence="1">
    <location>
        <begin position="1"/>
        <end position="24"/>
    </location>
</feature>
<reference evidence="2 3" key="1">
    <citation type="journal article" date="2006" name="J. Bacteriol.">
        <title>The genome sequence of the obligately chemolithoautotrophic, facultatively anaerobic bacterium Thiobacillus denitrificans.</title>
        <authorList>
            <person name="Beller H.R."/>
            <person name="Chain P.S."/>
            <person name="Letain T.E."/>
            <person name="Chakicherla A."/>
            <person name="Larimer F.W."/>
            <person name="Richardson P.M."/>
            <person name="Coleman M.A."/>
            <person name="Wood A.P."/>
            <person name="Kelly D.P."/>
        </authorList>
    </citation>
    <scope>NUCLEOTIDE SEQUENCE [LARGE SCALE GENOMIC DNA]</scope>
    <source>
        <strain evidence="2 3">ATCC 25259</strain>
    </source>
</reference>
<name>Q3SI84_THIDA</name>
<dbReference type="HOGENOM" id="CLU_1348415_0_0_4"/>
<dbReference type="EMBL" id="CP000116">
    <property type="protein sequence ID" value="AAZ97644.1"/>
    <property type="molecule type" value="Genomic_DNA"/>
</dbReference>
<keyword evidence="3" id="KW-1185">Reference proteome</keyword>
<dbReference type="Proteomes" id="UP000008291">
    <property type="component" value="Chromosome"/>
</dbReference>
<gene>
    <name evidence="2" type="ordered locus">Tbd_1691</name>
</gene>
<sequence length="203" mass="21374">MAKNRRGGEDRASTGIARRVSKTQHRKNNFSVAPLLSCKRRFSRQPKSGPRAATIPMLTVLARVHAKAQSLDGMARGRLARALANDACTASICWRRFSHMRCGAGQCAPIVAFADQAEMLPIRLRTACAVASMLAGHGSIASACIGAGRWPAGKPQGLQKHPAPLGVGCDISFAFDFDFALPAPKGRGGVGVLPGMSGLQEVG</sequence>
<feature type="compositionally biased region" description="Basic and acidic residues" evidence="1">
    <location>
        <begin position="1"/>
        <end position="12"/>
    </location>
</feature>
<dbReference type="KEGG" id="tbd:Tbd_1691"/>
<organism evidence="2 3">
    <name type="scientific">Thiobacillus denitrificans (strain ATCC 25259 / T1)</name>
    <dbReference type="NCBI Taxonomy" id="292415"/>
    <lineage>
        <taxon>Bacteria</taxon>
        <taxon>Pseudomonadati</taxon>
        <taxon>Pseudomonadota</taxon>
        <taxon>Betaproteobacteria</taxon>
        <taxon>Nitrosomonadales</taxon>
        <taxon>Thiobacillaceae</taxon>
        <taxon>Thiobacillus</taxon>
    </lineage>
</organism>
<accession>Q3SI84</accession>
<dbReference type="AlphaFoldDB" id="Q3SI84"/>
<protein>
    <submittedName>
        <fullName evidence="2">Uncharacterized protein</fullName>
    </submittedName>
</protein>
<proteinExistence type="predicted"/>
<evidence type="ECO:0000256" key="1">
    <source>
        <dbReference type="SAM" id="MobiDB-lite"/>
    </source>
</evidence>